<name>A0A7J4JEB3_9ARCH</name>
<gene>
    <name evidence="1" type="ORF">HA252_01440</name>
</gene>
<reference evidence="2" key="1">
    <citation type="journal article" date="2020" name="bioRxiv">
        <title>A rank-normalized archaeal taxonomy based on genome phylogeny resolves widespread incomplete and uneven classifications.</title>
        <authorList>
            <person name="Rinke C."/>
            <person name="Chuvochina M."/>
            <person name="Mussig A.J."/>
            <person name="Chaumeil P.-A."/>
            <person name="Waite D.W."/>
            <person name="Whitman W.B."/>
            <person name="Parks D.H."/>
            <person name="Hugenholtz P."/>
        </authorList>
    </citation>
    <scope>NUCLEOTIDE SEQUENCE [LARGE SCALE GENOMIC DNA]</scope>
</reference>
<comment type="caution">
    <text evidence="1">The sequence shown here is derived from an EMBL/GenBank/DDBJ whole genome shotgun (WGS) entry which is preliminary data.</text>
</comment>
<dbReference type="EMBL" id="DUGH01000034">
    <property type="protein sequence ID" value="HIH16048.1"/>
    <property type="molecule type" value="Genomic_DNA"/>
</dbReference>
<protein>
    <submittedName>
        <fullName evidence="1">Uncharacterized protein</fullName>
    </submittedName>
</protein>
<organism evidence="1 2">
    <name type="scientific">Candidatus Iainarchaeum sp</name>
    <dbReference type="NCBI Taxonomy" id="3101447"/>
    <lineage>
        <taxon>Archaea</taxon>
        <taxon>Candidatus Iainarchaeota</taxon>
        <taxon>Candidatus Iainarchaeia</taxon>
        <taxon>Candidatus Iainarchaeales</taxon>
        <taxon>Candidatus Iainarchaeaceae</taxon>
        <taxon>Candidatus Iainarchaeum</taxon>
    </lineage>
</organism>
<sequence>MPMGQELPLVLFALFLVVVFSGCTGDPERDVTNFIETNPGVADTAAGLGGELACGAVEDAGAREHCWQKTAIVKGKPELCEKISDPAPKAKCYSELAIKLKDPNLCNSVNGGIVGDDPRECLQAVARATGDSSLCDKISGNVSRMGMVTASKDQCLAQLGASSSGEEKPGEKGECRFDSDCKGKCEVNVLWKRGCDAQTNKCVNTFDTDCTQQNFTVANYGFPGVCTLIVDGASCVIDKAALQAQKDELVQEGNDYTASMQETTRLRQHFVKECLNTLADVTDKFIIDSALMLKKMPTKMFSVLSSNLQKLINYGLDKAIGADKPSMSPEEYIAWTCNMSKVLDADHALLDKKRQLVMDDIAALNVALGK</sequence>
<evidence type="ECO:0000313" key="1">
    <source>
        <dbReference type="EMBL" id="HIH16048.1"/>
    </source>
</evidence>
<evidence type="ECO:0000313" key="2">
    <source>
        <dbReference type="Proteomes" id="UP000564964"/>
    </source>
</evidence>
<proteinExistence type="predicted"/>
<accession>A0A7J4JEB3</accession>
<dbReference type="AlphaFoldDB" id="A0A7J4JEB3"/>
<dbReference type="Proteomes" id="UP000564964">
    <property type="component" value="Unassembled WGS sequence"/>
</dbReference>